<dbReference type="Pfam" id="PF07714">
    <property type="entry name" value="PK_Tyr_Ser-Thr"/>
    <property type="match status" value="2"/>
</dbReference>
<dbReference type="PANTHER" id="PTHR23257:SF963">
    <property type="entry name" value="AT08303P"/>
    <property type="match status" value="1"/>
</dbReference>
<dbReference type="OrthoDB" id="10261027at2759"/>
<dbReference type="EMBL" id="WTPW01001559">
    <property type="protein sequence ID" value="KAF0428767.1"/>
    <property type="molecule type" value="Genomic_DNA"/>
</dbReference>
<keyword evidence="2" id="KW-0418">Kinase</keyword>
<dbReference type="GO" id="GO:0005737">
    <property type="term" value="C:cytoplasm"/>
    <property type="evidence" value="ECO:0007669"/>
    <property type="project" value="TreeGrafter"/>
</dbReference>
<feature type="domain" description="Protein kinase" evidence="1">
    <location>
        <begin position="1"/>
        <end position="179"/>
    </location>
</feature>
<dbReference type="AlphaFoldDB" id="A0A8H4A5T7"/>
<dbReference type="InterPro" id="IPR001245">
    <property type="entry name" value="Ser-Thr/Tyr_kinase_cat_dom"/>
</dbReference>
<evidence type="ECO:0000313" key="2">
    <source>
        <dbReference type="EMBL" id="KAF0428767.1"/>
    </source>
</evidence>
<keyword evidence="3" id="KW-1185">Reference proteome</keyword>
<dbReference type="GO" id="GO:0005524">
    <property type="term" value="F:ATP binding"/>
    <property type="evidence" value="ECO:0007669"/>
    <property type="project" value="InterPro"/>
</dbReference>
<dbReference type="Proteomes" id="UP000439903">
    <property type="component" value="Unassembled WGS sequence"/>
</dbReference>
<name>A0A8H4A5T7_GIGMA</name>
<accession>A0A8H4A5T7</accession>
<keyword evidence="2" id="KW-0808">Transferase</keyword>
<reference evidence="2 3" key="1">
    <citation type="journal article" date="2019" name="Environ. Microbiol.">
        <title>At the nexus of three kingdoms: the genome of the mycorrhizal fungus Gigaspora margarita provides insights into plant, endobacterial and fungal interactions.</title>
        <authorList>
            <person name="Venice F."/>
            <person name="Ghignone S."/>
            <person name="Salvioli di Fossalunga A."/>
            <person name="Amselem J."/>
            <person name="Novero M."/>
            <person name="Xianan X."/>
            <person name="Sedzielewska Toro K."/>
            <person name="Morin E."/>
            <person name="Lipzen A."/>
            <person name="Grigoriev I.V."/>
            <person name="Henrissat B."/>
            <person name="Martin F.M."/>
            <person name="Bonfante P."/>
        </authorList>
    </citation>
    <scope>NUCLEOTIDE SEQUENCE [LARGE SCALE GENOMIC DNA]</scope>
    <source>
        <strain evidence="2 3">BEG34</strain>
    </source>
</reference>
<evidence type="ECO:0000259" key="1">
    <source>
        <dbReference type="PROSITE" id="PS50011"/>
    </source>
</evidence>
<proteinExistence type="predicted"/>
<gene>
    <name evidence="2" type="ORF">F8M41_005808</name>
</gene>
<dbReference type="InterPro" id="IPR000719">
    <property type="entry name" value="Prot_kinase_dom"/>
</dbReference>
<dbReference type="Gene3D" id="1.10.510.10">
    <property type="entry name" value="Transferase(Phosphotransferase) domain 1"/>
    <property type="match status" value="2"/>
</dbReference>
<dbReference type="PANTHER" id="PTHR23257">
    <property type="entry name" value="SERINE-THREONINE PROTEIN KINASE"/>
    <property type="match status" value="1"/>
</dbReference>
<dbReference type="GO" id="GO:0004672">
    <property type="term" value="F:protein kinase activity"/>
    <property type="evidence" value="ECO:0007669"/>
    <property type="project" value="InterPro"/>
</dbReference>
<protein>
    <submittedName>
        <fullName evidence="2">Kinase-like protein</fullName>
    </submittedName>
</protein>
<dbReference type="InterPro" id="IPR011009">
    <property type="entry name" value="Kinase-like_dom_sf"/>
</dbReference>
<dbReference type="SUPFAM" id="SSF56112">
    <property type="entry name" value="Protein kinase-like (PK-like)"/>
    <property type="match status" value="1"/>
</dbReference>
<organism evidence="2 3">
    <name type="scientific">Gigaspora margarita</name>
    <dbReference type="NCBI Taxonomy" id="4874"/>
    <lineage>
        <taxon>Eukaryota</taxon>
        <taxon>Fungi</taxon>
        <taxon>Fungi incertae sedis</taxon>
        <taxon>Mucoromycota</taxon>
        <taxon>Glomeromycotina</taxon>
        <taxon>Glomeromycetes</taxon>
        <taxon>Diversisporales</taxon>
        <taxon>Gigasporaceae</taxon>
        <taxon>Gigaspora</taxon>
    </lineage>
</organism>
<comment type="caution">
    <text evidence="2">The sequence shown here is derived from an EMBL/GenBank/DDBJ whole genome shotgun (WGS) entry which is preliminary data.</text>
</comment>
<dbReference type="GO" id="GO:0007165">
    <property type="term" value="P:signal transduction"/>
    <property type="evidence" value="ECO:0007669"/>
    <property type="project" value="TreeGrafter"/>
</dbReference>
<sequence>MSDWYERAIKDESIHSFDIIRFYGITKDETNEKYYMVLQFANNGDLRSYLQNHFSELDWPTKIKMAKDISQGVKCLHDADIVHRNLHDRNVLVNNGSLGVLFWELSSGVPPFKNISNEMKIAVKAIRGDREDPINGTPINFMNLYCDAWNSDPNSRPNIVEICNKLNAIQLLPVYNNYN</sequence>
<evidence type="ECO:0000313" key="3">
    <source>
        <dbReference type="Proteomes" id="UP000439903"/>
    </source>
</evidence>
<dbReference type="InterPro" id="IPR050167">
    <property type="entry name" value="Ser_Thr_protein_kinase"/>
</dbReference>
<dbReference type="PROSITE" id="PS50011">
    <property type="entry name" value="PROTEIN_KINASE_DOM"/>
    <property type="match status" value="1"/>
</dbReference>